<dbReference type="GO" id="GO:0004359">
    <property type="term" value="F:glutaminase activity"/>
    <property type="evidence" value="ECO:0007669"/>
    <property type="project" value="InterPro"/>
</dbReference>
<comment type="function">
    <text evidence="8">Catalyzes the ATP-dependent amidation of deamido-NAD to form NAD. Uses ammonia as a nitrogen source.</text>
</comment>
<dbReference type="GO" id="GO:0008795">
    <property type="term" value="F:NAD+ synthase activity"/>
    <property type="evidence" value="ECO:0007669"/>
    <property type="project" value="UniProtKB-UniRule"/>
</dbReference>
<dbReference type="InterPro" id="IPR003694">
    <property type="entry name" value="NAD_synthase"/>
</dbReference>
<dbReference type="InterPro" id="IPR014729">
    <property type="entry name" value="Rossmann-like_a/b/a_fold"/>
</dbReference>
<evidence type="ECO:0000256" key="7">
    <source>
        <dbReference type="ARBA" id="ARBA00023027"/>
    </source>
</evidence>
<dbReference type="PANTHER" id="PTHR23090:SF7">
    <property type="entry name" value="NH(3)-DEPENDENT NAD(+) SYNTHETASE"/>
    <property type="match status" value="1"/>
</dbReference>
<feature type="binding site" evidence="8">
    <location>
        <position position="36"/>
    </location>
    <ligand>
        <name>Mg(2+)</name>
        <dbReference type="ChEBI" id="CHEBI:18420"/>
    </ligand>
</feature>
<dbReference type="EC" id="6.3.1.5" evidence="8 10"/>
<feature type="binding site" evidence="8">
    <location>
        <begin position="30"/>
        <end position="37"/>
    </location>
    <ligand>
        <name>ATP</name>
        <dbReference type="ChEBI" id="CHEBI:30616"/>
    </ligand>
</feature>
<dbReference type="AlphaFoldDB" id="A0AAW6QAN5"/>
<name>A0AAW6QAN5_9PAST</name>
<dbReference type="Proteomes" id="UP001214976">
    <property type="component" value="Unassembled WGS sequence"/>
</dbReference>
<dbReference type="GO" id="GO:0005524">
    <property type="term" value="F:ATP binding"/>
    <property type="evidence" value="ECO:0007669"/>
    <property type="project" value="UniProtKB-UniRule"/>
</dbReference>
<dbReference type="CDD" id="cd00553">
    <property type="entry name" value="NAD_synthase"/>
    <property type="match status" value="1"/>
</dbReference>
<reference evidence="12" key="1">
    <citation type="submission" date="2023-03" db="EMBL/GenBank/DDBJ databases">
        <title>Classification of Bisgaard taxon 6 and taxon 10 as Exercitatus varius gen. nov., spec. nov.</title>
        <authorList>
            <person name="Christensen H."/>
        </authorList>
    </citation>
    <scope>NUCLEOTIDE SEQUENCE</scope>
    <source>
        <strain evidence="12">86116</strain>
    </source>
</reference>
<evidence type="ECO:0000259" key="11">
    <source>
        <dbReference type="Pfam" id="PF02540"/>
    </source>
</evidence>
<keyword evidence="2 8" id="KW-0436">Ligase</keyword>
<feature type="domain" description="NAD/GMP synthase" evidence="11">
    <location>
        <begin position="11"/>
        <end position="239"/>
    </location>
</feature>
<sequence>MKTAAYADYLIQWLETQRTELYGMDGYTLGVSGGIDSAVCAHLLARTGAPVQALILPAEVTDPTDVADAQATLESAGISGQIISIAPWYDLIMQQLSPALHAEPERVNVLRGNLMARLRMIALFTTAQSHRSIVLGTDNAAEILTGYFTKFGDGAADVLPLAGLRKEQVFELGRYLGVPQTVLAKKPSAGLWAGQTDEGEMGVTYAEIDAYLRGETVSPQALERIRFWHNRSHHKRMLPPKPKSPDEIE</sequence>
<feature type="binding site" evidence="8">
    <location>
        <position position="188"/>
    </location>
    <ligand>
        <name>ATP</name>
        <dbReference type="ChEBI" id="CHEBI:30616"/>
    </ligand>
</feature>
<evidence type="ECO:0000256" key="5">
    <source>
        <dbReference type="ARBA" id="ARBA00022840"/>
    </source>
</evidence>
<protein>
    <recommendedName>
        <fullName evidence="8 10">NH(3)-dependent NAD(+) synthetase</fullName>
        <ecNumber evidence="8 10">6.3.1.5</ecNumber>
    </recommendedName>
</protein>
<evidence type="ECO:0000313" key="13">
    <source>
        <dbReference type="Proteomes" id="UP001214976"/>
    </source>
</evidence>
<evidence type="ECO:0000256" key="6">
    <source>
        <dbReference type="ARBA" id="ARBA00022842"/>
    </source>
</evidence>
<gene>
    <name evidence="8 12" type="primary">nadE</name>
    <name evidence="12" type="ORF">P7M15_04555</name>
</gene>
<dbReference type="InterPro" id="IPR022310">
    <property type="entry name" value="NAD/GMP_synthase"/>
</dbReference>
<feature type="binding site" description="in other chain" evidence="8">
    <location>
        <position position="117"/>
    </location>
    <ligand>
        <name>deamido-NAD(+)</name>
        <dbReference type="ChEBI" id="CHEBI:58437"/>
        <note>ligand shared between two neighboring subunits</note>
    </ligand>
</feature>
<feature type="binding site" description="in other chain" evidence="8">
    <location>
        <begin position="234"/>
        <end position="235"/>
    </location>
    <ligand>
        <name>deamido-NAD(+)</name>
        <dbReference type="ChEBI" id="CHEBI:58437"/>
        <note>ligand shared between two neighboring subunits</note>
    </ligand>
</feature>
<dbReference type="GO" id="GO:0003952">
    <property type="term" value="F:NAD+ synthase (glutamine-hydrolyzing) activity"/>
    <property type="evidence" value="ECO:0007669"/>
    <property type="project" value="InterPro"/>
</dbReference>
<comment type="similarity">
    <text evidence="1 8 9">Belongs to the NAD synthetase family.</text>
</comment>
<keyword evidence="3 8" id="KW-0479">Metal-binding</keyword>
<dbReference type="Pfam" id="PF02540">
    <property type="entry name" value="NAD_synthase"/>
    <property type="match status" value="1"/>
</dbReference>
<dbReference type="RefSeq" id="WP_317476951.1">
    <property type="nucleotide sequence ID" value="NZ_JARQTW010000008.1"/>
</dbReference>
<dbReference type="HAMAP" id="MF_00193">
    <property type="entry name" value="NadE_ammonia_dep"/>
    <property type="match status" value="1"/>
</dbReference>
<keyword evidence="4 8" id="KW-0547">Nucleotide-binding</keyword>
<dbReference type="GO" id="GO:0009435">
    <property type="term" value="P:NAD+ biosynthetic process"/>
    <property type="evidence" value="ECO:0007669"/>
    <property type="project" value="UniProtKB-UniRule"/>
</dbReference>
<evidence type="ECO:0000256" key="3">
    <source>
        <dbReference type="ARBA" id="ARBA00022723"/>
    </source>
</evidence>
<keyword evidence="7 8" id="KW-0520">NAD</keyword>
<feature type="binding site" evidence="8">
    <location>
        <position position="166"/>
    </location>
    <ligand>
        <name>ATP</name>
        <dbReference type="ChEBI" id="CHEBI:30616"/>
    </ligand>
</feature>
<evidence type="ECO:0000256" key="4">
    <source>
        <dbReference type="ARBA" id="ARBA00022741"/>
    </source>
</evidence>
<comment type="caution">
    <text evidence="12">The sequence shown here is derived from an EMBL/GenBank/DDBJ whole genome shotgun (WGS) entry which is preliminary data.</text>
</comment>
<dbReference type="PANTHER" id="PTHR23090">
    <property type="entry name" value="NH 3 /GLUTAMINE-DEPENDENT NAD + SYNTHETASE"/>
    <property type="match status" value="1"/>
</dbReference>
<keyword evidence="6 8" id="KW-0460">Magnesium</keyword>
<dbReference type="SUPFAM" id="SSF52402">
    <property type="entry name" value="Adenine nucleotide alpha hydrolases-like"/>
    <property type="match status" value="1"/>
</dbReference>
<keyword evidence="5 8" id="KW-0067">ATP-binding</keyword>
<feature type="binding site" description="in other chain" evidence="8">
    <location>
        <position position="150"/>
    </location>
    <ligand>
        <name>deamido-NAD(+)</name>
        <dbReference type="ChEBI" id="CHEBI:58437"/>
        <note>ligand shared between two neighboring subunits</note>
    </ligand>
</feature>
<evidence type="ECO:0000313" key="12">
    <source>
        <dbReference type="EMBL" id="MDG2949796.1"/>
    </source>
</evidence>
<dbReference type="GO" id="GO:0046872">
    <property type="term" value="F:metal ion binding"/>
    <property type="evidence" value="ECO:0007669"/>
    <property type="project" value="UniProtKB-KW"/>
</dbReference>
<comment type="subunit">
    <text evidence="8">Homodimer.</text>
</comment>
<evidence type="ECO:0000256" key="9">
    <source>
        <dbReference type="RuleBase" id="RU003811"/>
    </source>
</evidence>
<feature type="binding site" evidence="8">
    <location>
        <position position="137"/>
    </location>
    <ligand>
        <name>ATP</name>
        <dbReference type="ChEBI" id="CHEBI:30616"/>
    </ligand>
</feature>
<feature type="binding site" evidence="8">
    <location>
        <position position="142"/>
    </location>
    <ligand>
        <name>Mg(2+)</name>
        <dbReference type="ChEBI" id="CHEBI:18420"/>
    </ligand>
</feature>
<comment type="pathway">
    <text evidence="8">Cofactor biosynthesis; NAD(+) biosynthesis; NAD(+) from deamido-NAD(+) (ammonia route): step 1/1.</text>
</comment>
<accession>A0AAW6QAN5</accession>
<evidence type="ECO:0000256" key="1">
    <source>
        <dbReference type="ARBA" id="ARBA00005859"/>
    </source>
</evidence>
<comment type="catalytic activity">
    <reaction evidence="8 10">
        <text>deamido-NAD(+) + NH4(+) + ATP = AMP + diphosphate + NAD(+) + H(+)</text>
        <dbReference type="Rhea" id="RHEA:21188"/>
        <dbReference type="ChEBI" id="CHEBI:15378"/>
        <dbReference type="ChEBI" id="CHEBI:28938"/>
        <dbReference type="ChEBI" id="CHEBI:30616"/>
        <dbReference type="ChEBI" id="CHEBI:33019"/>
        <dbReference type="ChEBI" id="CHEBI:57540"/>
        <dbReference type="ChEBI" id="CHEBI:58437"/>
        <dbReference type="ChEBI" id="CHEBI:456215"/>
        <dbReference type="EC" id="6.3.1.5"/>
    </reaction>
</comment>
<evidence type="ECO:0000256" key="10">
    <source>
        <dbReference type="RuleBase" id="RU003812"/>
    </source>
</evidence>
<dbReference type="Gene3D" id="3.40.50.620">
    <property type="entry name" value="HUPs"/>
    <property type="match status" value="1"/>
</dbReference>
<evidence type="ECO:0000256" key="8">
    <source>
        <dbReference type="HAMAP-Rule" id="MF_00193"/>
    </source>
</evidence>
<dbReference type="NCBIfam" id="TIGR00552">
    <property type="entry name" value="nadE"/>
    <property type="match status" value="1"/>
</dbReference>
<dbReference type="InterPro" id="IPR022926">
    <property type="entry name" value="NH(3)-dep_NAD(+)_synth"/>
</dbReference>
<dbReference type="EMBL" id="JARQTW010000008">
    <property type="protein sequence ID" value="MDG2949796.1"/>
    <property type="molecule type" value="Genomic_DNA"/>
</dbReference>
<dbReference type="GO" id="GO:0005737">
    <property type="term" value="C:cytoplasm"/>
    <property type="evidence" value="ECO:0007669"/>
    <property type="project" value="InterPro"/>
</dbReference>
<feature type="binding site" evidence="8">
    <location>
        <position position="157"/>
    </location>
    <ligand>
        <name>deamido-NAD(+)</name>
        <dbReference type="ChEBI" id="CHEBI:58437"/>
        <note>ligand shared between two neighboring subunits</note>
    </ligand>
</feature>
<proteinExistence type="inferred from homology"/>
<organism evidence="12 13">
    <name type="scientific">Exercitatus varius</name>
    <dbReference type="NCBI Taxonomy" id="67857"/>
    <lineage>
        <taxon>Bacteria</taxon>
        <taxon>Pseudomonadati</taxon>
        <taxon>Pseudomonadota</taxon>
        <taxon>Gammaproteobacteria</taxon>
        <taxon>Pasteurellales</taxon>
        <taxon>Pasteurellaceae</taxon>
        <taxon>Exercitatus</taxon>
    </lineage>
</organism>
<evidence type="ECO:0000256" key="2">
    <source>
        <dbReference type="ARBA" id="ARBA00022598"/>
    </source>
</evidence>